<keyword evidence="1" id="KW-1133">Transmembrane helix</keyword>
<accession>A0ABY7SKM9</accession>
<keyword evidence="1" id="KW-0472">Membrane</keyword>
<feature type="transmembrane region" description="Helical" evidence="1">
    <location>
        <begin position="46"/>
        <end position="68"/>
    </location>
</feature>
<protein>
    <submittedName>
        <fullName evidence="2">Uncharacterized protein</fullName>
    </submittedName>
</protein>
<reference evidence="2 3" key="1">
    <citation type="submission" date="2021-01" db="EMBL/GenBank/DDBJ databases">
        <title>Biogeographic distribution of Paracoccus.</title>
        <authorList>
            <person name="Hollensteiner J."/>
            <person name="Leineberger J."/>
            <person name="Brinkhoff T."/>
            <person name="Daniel R."/>
        </authorList>
    </citation>
    <scope>NUCLEOTIDE SEQUENCE [LARGE SCALE GENOMIC DNA]</scope>
    <source>
        <strain evidence="2 3">KCTC 22803</strain>
    </source>
</reference>
<organism evidence="2 3">
    <name type="scientific">Paracoccus fistulariae</name>
    <dbReference type="NCBI Taxonomy" id="658446"/>
    <lineage>
        <taxon>Bacteria</taxon>
        <taxon>Pseudomonadati</taxon>
        <taxon>Pseudomonadota</taxon>
        <taxon>Alphaproteobacteria</taxon>
        <taxon>Rhodobacterales</taxon>
        <taxon>Paracoccaceae</taxon>
        <taxon>Paracoccus</taxon>
    </lineage>
</organism>
<feature type="transmembrane region" description="Helical" evidence="1">
    <location>
        <begin position="106"/>
        <end position="127"/>
    </location>
</feature>
<dbReference type="RefSeq" id="WP_271884521.1">
    <property type="nucleotide sequence ID" value="NZ_CP067136.1"/>
</dbReference>
<dbReference type="EMBL" id="CP067136">
    <property type="protein sequence ID" value="WCR07488.1"/>
    <property type="molecule type" value="Genomic_DNA"/>
</dbReference>
<evidence type="ECO:0000313" key="2">
    <source>
        <dbReference type="EMBL" id="WCR07488.1"/>
    </source>
</evidence>
<feature type="transmembrane region" description="Helical" evidence="1">
    <location>
        <begin position="12"/>
        <end position="34"/>
    </location>
</feature>
<gene>
    <name evidence="2" type="ORF">JHX87_01140</name>
</gene>
<name>A0ABY7SKM9_9RHOB</name>
<keyword evidence="3" id="KW-1185">Reference proteome</keyword>
<proteinExistence type="predicted"/>
<evidence type="ECO:0000313" key="3">
    <source>
        <dbReference type="Proteomes" id="UP001219349"/>
    </source>
</evidence>
<evidence type="ECO:0000256" key="1">
    <source>
        <dbReference type="SAM" id="Phobius"/>
    </source>
</evidence>
<keyword evidence="1" id="KW-0812">Transmembrane</keyword>
<feature type="transmembrane region" description="Helical" evidence="1">
    <location>
        <begin position="80"/>
        <end position="100"/>
    </location>
</feature>
<sequence>MSGKVSAVELLAYVLAFVAGVAVTYLVVTLSAQMMLGPGIVGGGGMAAGVILNWLSPLAGMAVFQLLFGFGTGRWRNARFWMIAPLVTYAIVGLSFLLMGTGLTDLRATVILALVALFSAGIVALTLSARD</sequence>
<dbReference type="Proteomes" id="UP001219349">
    <property type="component" value="Chromosome"/>
</dbReference>